<dbReference type="HAMAP" id="MF_02071">
    <property type="entry name" value="RlpA"/>
    <property type="match status" value="1"/>
</dbReference>
<evidence type="ECO:0000256" key="2">
    <source>
        <dbReference type="ARBA" id="ARBA00023316"/>
    </source>
</evidence>
<comment type="similarity">
    <text evidence="3 4">Belongs to the RlpA family.</text>
</comment>
<feature type="signal peptide" evidence="6">
    <location>
        <begin position="1"/>
        <end position="20"/>
    </location>
</feature>
<reference evidence="8 9" key="1">
    <citation type="submission" date="2020-08" db="EMBL/GenBank/DDBJ databases">
        <title>Genomic Encyclopedia of Type Strains, Phase IV (KMG-IV): sequencing the most valuable type-strain genomes for metagenomic binning, comparative biology and taxonomic classification.</title>
        <authorList>
            <person name="Goeker M."/>
        </authorList>
    </citation>
    <scope>NUCLEOTIDE SEQUENCE [LARGE SCALE GENOMIC DNA]</scope>
    <source>
        <strain evidence="8 9">DSM 101465</strain>
    </source>
</reference>
<dbReference type="EMBL" id="JACHEH010000012">
    <property type="protein sequence ID" value="MBB6169807.1"/>
    <property type="molecule type" value="Genomic_DNA"/>
</dbReference>
<dbReference type="NCBIfam" id="TIGR00413">
    <property type="entry name" value="rlpA"/>
    <property type="match status" value="1"/>
</dbReference>
<comment type="caution">
    <text evidence="8">The sequence shown here is derived from an EMBL/GenBank/DDBJ whole genome shotgun (WGS) entry which is preliminary data.</text>
</comment>
<dbReference type="InterPro" id="IPR009009">
    <property type="entry name" value="RlpA-like_DPBB"/>
</dbReference>
<evidence type="ECO:0000259" key="7">
    <source>
        <dbReference type="Pfam" id="PF03330"/>
    </source>
</evidence>
<keyword evidence="2 3" id="KW-0961">Cell wall biogenesis/degradation</keyword>
<dbReference type="PANTHER" id="PTHR34183:SF8">
    <property type="entry name" value="ENDOLYTIC PEPTIDOGLYCAN TRANSGLYCOSYLASE RLPA-RELATED"/>
    <property type="match status" value="1"/>
</dbReference>
<dbReference type="EC" id="4.2.2.-" evidence="3"/>
<dbReference type="InterPro" id="IPR012997">
    <property type="entry name" value="RplA"/>
</dbReference>
<dbReference type="GO" id="GO:0000270">
    <property type="term" value="P:peptidoglycan metabolic process"/>
    <property type="evidence" value="ECO:0007669"/>
    <property type="project" value="UniProtKB-UniRule"/>
</dbReference>
<comment type="subcellular location">
    <subcellularLocation>
        <location evidence="3">Cell membrane</location>
        <topology evidence="3">Lipid-anchor</topology>
    </subcellularLocation>
</comment>
<dbReference type="PANTHER" id="PTHR34183">
    <property type="entry name" value="ENDOLYTIC PEPTIDOGLYCAN TRANSGLYCOSYLASE RLPA"/>
    <property type="match status" value="1"/>
</dbReference>
<evidence type="ECO:0000313" key="8">
    <source>
        <dbReference type="EMBL" id="MBB6169807.1"/>
    </source>
</evidence>
<evidence type="ECO:0000256" key="4">
    <source>
        <dbReference type="RuleBase" id="RU003495"/>
    </source>
</evidence>
<keyword evidence="3" id="KW-0564">Palmitate</keyword>
<keyword evidence="3 8" id="KW-0449">Lipoprotein</keyword>
<dbReference type="AlphaFoldDB" id="A0A841KBE2"/>
<accession>A0A841KBE2</accession>
<comment type="function">
    <text evidence="3">Lytic transglycosylase with a strong preference for naked glycan strands that lack stem peptides.</text>
</comment>
<organism evidence="8 9">
    <name type="scientific">Chelatococcus composti</name>
    <dbReference type="NCBI Taxonomy" id="1743235"/>
    <lineage>
        <taxon>Bacteria</taxon>
        <taxon>Pseudomonadati</taxon>
        <taxon>Pseudomonadota</taxon>
        <taxon>Alphaproteobacteria</taxon>
        <taxon>Hyphomicrobiales</taxon>
        <taxon>Chelatococcaceae</taxon>
        <taxon>Chelatococcus</taxon>
    </lineage>
</organism>
<dbReference type="PROSITE" id="PS51257">
    <property type="entry name" value="PROKAR_LIPOPROTEIN"/>
    <property type="match status" value="1"/>
</dbReference>
<evidence type="ECO:0000256" key="6">
    <source>
        <dbReference type="SAM" id="SignalP"/>
    </source>
</evidence>
<evidence type="ECO:0000256" key="5">
    <source>
        <dbReference type="SAM" id="MobiDB-lite"/>
    </source>
</evidence>
<keyword evidence="3" id="KW-0472">Membrane</keyword>
<sequence>MAKKTAFAAALVCVSLGACNTAGTSRISSEDTAAGDHAVVKGEPSGNGRIARASWYGPGFHGRKTASGERFNAHALTAAHRTLPFGTRVHVRNTKNGKSVVVRINDRGPFHRGREIDLSHGAARAIGMGGIGTVTMVVLGEKRG</sequence>
<keyword evidence="6" id="KW-0732">Signal</keyword>
<evidence type="ECO:0000256" key="3">
    <source>
        <dbReference type="HAMAP-Rule" id="MF_02071"/>
    </source>
</evidence>
<dbReference type="Gene3D" id="2.40.40.10">
    <property type="entry name" value="RlpA-like domain"/>
    <property type="match status" value="1"/>
</dbReference>
<keyword evidence="1 3" id="KW-0456">Lyase</keyword>
<dbReference type="Proteomes" id="UP000588017">
    <property type="component" value="Unassembled WGS sequence"/>
</dbReference>
<proteinExistence type="inferred from homology"/>
<feature type="chain" id="PRO_5033176840" description="Endolytic peptidoglycan transglycosylase RlpA" evidence="6">
    <location>
        <begin position="21"/>
        <end position="144"/>
    </location>
</feature>
<dbReference type="GO" id="GO:0005886">
    <property type="term" value="C:plasma membrane"/>
    <property type="evidence" value="ECO:0007669"/>
    <property type="project" value="UniProtKB-SubCell"/>
</dbReference>
<feature type="region of interest" description="Disordered" evidence="5">
    <location>
        <begin position="26"/>
        <end position="45"/>
    </location>
</feature>
<dbReference type="InterPro" id="IPR036908">
    <property type="entry name" value="RlpA-like_sf"/>
</dbReference>
<evidence type="ECO:0000256" key="1">
    <source>
        <dbReference type="ARBA" id="ARBA00023239"/>
    </source>
</evidence>
<dbReference type="GO" id="GO:0008932">
    <property type="term" value="F:lytic endotransglycosylase activity"/>
    <property type="evidence" value="ECO:0007669"/>
    <property type="project" value="UniProtKB-UniRule"/>
</dbReference>
<name>A0A841KBE2_9HYPH</name>
<gene>
    <name evidence="3" type="primary">rlpA</name>
    <name evidence="8" type="ORF">HNQ73_003460</name>
</gene>
<keyword evidence="3" id="KW-1003">Cell membrane</keyword>
<keyword evidence="9" id="KW-1185">Reference proteome</keyword>
<dbReference type="CDD" id="cd22268">
    <property type="entry name" value="DPBB_RlpA-like"/>
    <property type="match status" value="1"/>
</dbReference>
<dbReference type="Pfam" id="PF03330">
    <property type="entry name" value="DPBB_1"/>
    <property type="match status" value="1"/>
</dbReference>
<protein>
    <recommendedName>
        <fullName evidence="3">Endolytic peptidoglycan transglycosylase RlpA</fullName>
        <ecNumber evidence="3">4.2.2.-</ecNumber>
    </recommendedName>
</protein>
<dbReference type="GO" id="GO:0071555">
    <property type="term" value="P:cell wall organization"/>
    <property type="evidence" value="ECO:0007669"/>
    <property type="project" value="UniProtKB-KW"/>
</dbReference>
<evidence type="ECO:0000313" key="9">
    <source>
        <dbReference type="Proteomes" id="UP000588017"/>
    </source>
</evidence>
<feature type="domain" description="RlpA-like protein double-psi beta-barrel" evidence="7">
    <location>
        <begin position="52"/>
        <end position="136"/>
    </location>
</feature>
<dbReference type="SUPFAM" id="SSF50685">
    <property type="entry name" value="Barwin-like endoglucanases"/>
    <property type="match status" value="1"/>
</dbReference>
<dbReference type="InterPro" id="IPR034718">
    <property type="entry name" value="RlpA"/>
</dbReference>